<keyword evidence="1" id="KW-0472">Membrane</keyword>
<evidence type="ECO:0000256" key="1">
    <source>
        <dbReference type="SAM" id="Phobius"/>
    </source>
</evidence>
<keyword evidence="1" id="KW-0812">Transmembrane</keyword>
<organism evidence="2 3">
    <name type="scientific">Acidocella aromatica</name>
    <dbReference type="NCBI Taxonomy" id="1303579"/>
    <lineage>
        <taxon>Bacteria</taxon>
        <taxon>Pseudomonadati</taxon>
        <taxon>Pseudomonadota</taxon>
        <taxon>Alphaproteobacteria</taxon>
        <taxon>Acetobacterales</taxon>
        <taxon>Acidocellaceae</taxon>
        <taxon>Acidocella</taxon>
    </lineage>
</organism>
<proteinExistence type="predicted"/>
<feature type="transmembrane region" description="Helical" evidence="1">
    <location>
        <begin position="138"/>
        <end position="162"/>
    </location>
</feature>
<comment type="caution">
    <text evidence="2">The sequence shown here is derived from an EMBL/GenBank/DDBJ whole genome shotgun (WGS) entry which is preliminary data.</text>
</comment>
<dbReference type="Proteomes" id="UP000553706">
    <property type="component" value="Unassembled WGS sequence"/>
</dbReference>
<reference evidence="2 3" key="1">
    <citation type="submission" date="2020-08" db="EMBL/GenBank/DDBJ databases">
        <title>Genomic Encyclopedia of Type Strains, Phase IV (KMG-IV): sequencing the most valuable type-strain genomes for metagenomic binning, comparative biology and taxonomic classification.</title>
        <authorList>
            <person name="Goeker M."/>
        </authorList>
    </citation>
    <scope>NUCLEOTIDE SEQUENCE [LARGE SCALE GENOMIC DNA]</scope>
    <source>
        <strain evidence="2 3">DSM 27026</strain>
    </source>
</reference>
<gene>
    <name evidence="2" type="ORF">HNP71_000705</name>
</gene>
<dbReference type="RefSeq" id="WP_183265491.1">
    <property type="nucleotide sequence ID" value="NZ_JACHFJ010000002.1"/>
</dbReference>
<keyword evidence="1" id="KW-1133">Transmembrane helix</keyword>
<evidence type="ECO:0000313" key="2">
    <source>
        <dbReference type="EMBL" id="MBB5372467.1"/>
    </source>
</evidence>
<feature type="transmembrane region" description="Helical" evidence="1">
    <location>
        <begin position="37"/>
        <end position="58"/>
    </location>
</feature>
<feature type="transmembrane region" description="Helical" evidence="1">
    <location>
        <begin position="6"/>
        <end position="25"/>
    </location>
</feature>
<dbReference type="AlphaFoldDB" id="A0A840VC92"/>
<accession>A0A840VC92</accession>
<dbReference type="EMBL" id="JACHFJ010000002">
    <property type="protein sequence ID" value="MBB5372467.1"/>
    <property type="molecule type" value="Genomic_DNA"/>
</dbReference>
<keyword evidence="3" id="KW-1185">Reference proteome</keyword>
<evidence type="ECO:0000313" key="3">
    <source>
        <dbReference type="Proteomes" id="UP000553706"/>
    </source>
</evidence>
<protein>
    <submittedName>
        <fullName evidence="2">Putative membrane protein</fullName>
    </submittedName>
</protein>
<sequence>MQSTVVYLSGVFTAIITSFLVVYVGRLLNTDIFSYMLWLVVPAGAIGTGIASASGYFFAAYYFNRMPTKALFFLMFLASSVAPFLIYFIQYETMALDDGTPVNQVCGFFHFMNVMITTASYSIGRYGNGPSTGAVGSFGYWIAADQFIGFLLAGIVLFLLLLNVPSCSNCKKYMRTLGSRSKSFDNVETFAAYYDNIFKIPVYSPDFTNAIAMDIRRDNAKKPQAGNILLRENLITCEECGSQILENVVSIFNGKQWNDADKLKRRVEIPFDVKLRPIFSKGQRKAETQSNDQAAISS</sequence>
<feature type="transmembrane region" description="Helical" evidence="1">
    <location>
        <begin position="70"/>
        <end position="89"/>
    </location>
</feature>
<name>A0A840VC92_9PROT</name>